<evidence type="ECO:0000256" key="7">
    <source>
        <dbReference type="ARBA" id="ARBA00080845"/>
    </source>
</evidence>
<dbReference type="InterPro" id="IPR007109">
    <property type="entry name" value="Brix"/>
</dbReference>
<sequence length="415" mass="47732">MWSCCLKNVTCHKRIPEFPFLEGNLYPEGRKERPGSRGSTRVRPAGQTGCPGLVRLDFVMSKKNRKTRLGRVILKRKVEEIVKEEETQEPQRPPPTVNSDEPAPKKTKWINRQRVLVFAARGTTQRDRHLMNDLKTVMPHSRSENKISRREHLQVINELCEMKNCNKSLFFEGRKKLDLYLWMSNIPHGPSAKFLVENVSTMQELRMTGNCLKGSRPLLSFDESFEKESHYAVLKELFIQVFGVPYHHPKSQPFVDRVITFSVLDNRIWFRHYQILKEDGALAEIGPRFIFNPIKIFSGSFGGATIWDNPHYVTPSVWRRKMAEAAGTKYINRKQQKFSYLTSRPKTSYSSVPADDIFEGDALEKAAAITGQELPEEYKTKQPEAIKKVAPVLKIAKKKRGGKKFKKSKAKAKKA</sequence>
<evidence type="ECO:0000256" key="6">
    <source>
        <dbReference type="ARBA" id="ARBA00023242"/>
    </source>
</evidence>
<reference evidence="10" key="1">
    <citation type="journal article" date="2021" name="Mol. Ecol. Resour.">
        <title>Apolygus lucorum genome provides insights into omnivorousness and mesophyll feeding.</title>
        <authorList>
            <person name="Liu Y."/>
            <person name="Liu H."/>
            <person name="Wang H."/>
            <person name="Huang T."/>
            <person name="Liu B."/>
            <person name="Yang B."/>
            <person name="Yin L."/>
            <person name="Li B."/>
            <person name="Zhang Y."/>
            <person name="Zhang S."/>
            <person name="Jiang F."/>
            <person name="Zhang X."/>
            <person name="Ren Y."/>
            <person name="Wang B."/>
            <person name="Wang S."/>
            <person name="Lu Y."/>
            <person name="Wu K."/>
            <person name="Fan W."/>
            <person name="Wang G."/>
        </authorList>
    </citation>
    <scope>NUCLEOTIDE SEQUENCE</scope>
    <source>
        <strain evidence="10">12Hb</strain>
    </source>
</reference>
<dbReference type="GO" id="GO:0005730">
    <property type="term" value="C:nucleolus"/>
    <property type="evidence" value="ECO:0007669"/>
    <property type="project" value="UniProtKB-SubCell"/>
</dbReference>
<dbReference type="SMART" id="SM00879">
    <property type="entry name" value="Brix"/>
    <property type="match status" value="1"/>
</dbReference>
<proteinExistence type="inferred from homology"/>
<comment type="function">
    <text evidence="1">Required for biogenesis of the 60S ribosomal subunit.</text>
</comment>
<protein>
    <recommendedName>
        <fullName evidence="4">Ribosome biogenesis protein BRX1 homolog</fullName>
    </recommendedName>
    <alternativeName>
        <fullName evidence="7">Brix domain-containing protein 2 homolog</fullName>
    </alternativeName>
</protein>
<feature type="domain" description="Brix" evidence="9">
    <location>
        <begin position="113"/>
        <end position="302"/>
    </location>
</feature>
<dbReference type="FunFam" id="3.40.50.10480:FF:000003">
    <property type="entry name" value="Ribosome biogenesis protein BRX1"/>
    <property type="match status" value="1"/>
</dbReference>
<evidence type="ECO:0000256" key="4">
    <source>
        <dbReference type="ARBA" id="ARBA00020522"/>
    </source>
</evidence>
<name>A0A8S9XUA7_APOLU</name>
<comment type="subcellular location">
    <subcellularLocation>
        <location evidence="2">Nucleus</location>
        <location evidence="2">Nucleolus</location>
    </subcellularLocation>
</comment>
<dbReference type="PROSITE" id="PS50833">
    <property type="entry name" value="BRIX"/>
    <property type="match status" value="1"/>
</dbReference>
<dbReference type="PANTHER" id="PTHR13634:SF0">
    <property type="entry name" value="RIBOSOME BIOGENESIS PROTEIN BRX1 HOMOLOG"/>
    <property type="match status" value="1"/>
</dbReference>
<dbReference type="OrthoDB" id="1638493at2759"/>
<evidence type="ECO:0000256" key="3">
    <source>
        <dbReference type="ARBA" id="ARBA00006369"/>
    </source>
</evidence>
<dbReference type="AlphaFoldDB" id="A0A8S9XUA7"/>
<keyword evidence="11" id="KW-1185">Reference proteome</keyword>
<keyword evidence="6" id="KW-0539">Nucleus</keyword>
<evidence type="ECO:0000313" key="11">
    <source>
        <dbReference type="Proteomes" id="UP000466442"/>
    </source>
</evidence>
<dbReference type="GO" id="GO:0006364">
    <property type="term" value="P:rRNA processing"/>
    <property type="evidence" value="ECO:0007669"/>
    <property type="project" value="InterPro"/>
</dbReference>
<evidence type="ECO:0000256" key="2">
    <source>
        <dbReference type="ARBA" id="ARBA00004604"/>
    </source>
</evidence>
<dbReference type="Gene3D" id="3.40.50.10480">
    <property type="entry name" value="Probable brix-domain ribosomal biogenesis protein"/>
    <property type="match status" value="1"/>
</dbReference>
<dbReference type="Proteomes" id="UP000466442">
    <property type="component" value="Unassembled WGS sequence"/>
</dbReference>
<gene>
    <name evidence="10" type="ORF">GE061_013046</name>
</gene>
<feature type="region of interest" description="Disordered" evidence="8">
    <location>
        <begin position="83"/>
        <end position="106"/>
    </location>
</feature>
<dbReference type="SUPFAM" id="SSF52954">
    <property type="entry name" value="Class II aaRS ABD-related"/>
    <property type="match status" value="1"/>
</dbReference>
<evidence type="ECO:0000259" key="9">
    <source>
        <dbReference type="PROSITE" id="PS50833"/>
    </source>
</evidence>
<comment type="caution">
    <text evidence="10">The sequence shown here is derived from an EMBL/GenBank/DDBJ whole genome shotgun (WGS) entry which is preliminary data.</text>
</comment>
<dbReference type="InterPro" id="IPR026532">
    <property type="entry name" value="BRX1"/>
</dbReference>
<dbReference type="Pfam" id="PF04427">
    <property type="entry name" value="Brix"/>
    <property type="match status" value="1"/>
</dbReference>
<feature type="region of interest" description="Disordered" evidence="8">
    <location>
        <begin position="26"/>
        <end position="47"/>
    </location>
</feature>
<comment type="similarity">
    <text evidence="3">Belongs to the BRX1 family.</text>
</comment>
<evidence type="ECO:0000313" key="10">
    <source>
        <dbReference type="EMBL" id="KAF6212523.1"/>
    </source>
</evidence>
<dbReference type="PANTHER" id="PTHR13634">
    <property type="entry name" value="RIBOSOME BIOGENESIS PROTEIN BRIX"/>
    <property type="match status" value="1"/>
</dbReference>
<evidence type="ECO:0000256" key="8">
    <source>
        <dbReference type="SAM" id="MobiDB-lite"/>
    </source>
</evidence>
<evidence type="ECO:0000256" key="5">
    <source>
        <dbReference type="ARBA" id="ARBA00022517"/>
    </source>
</evidence>
<accession>A0A8S9XUA7</accession>
<dbReference type="GO" id="GO:0000027">
    <property type="term" value="P:ribosomal large subunit assembly"/>
    <property type="evidence" value="ECO:0007669"/>
    <property type="project" value="TreeGrafter"/>
</dbReference>
<organism evidence="10 11">
    <name type="scientific">Apolygus lucorum</name>
    <name type="common">Small green plant bug</name>
    <name type="synonym">Lygocoris lucorum</name>
    <dbReference type="NCBI Taxonomy" id="248454"/>
    <lineage>
        <taxon>Eukaryota</taxon>
        <taxon>Metazoa</taxon>
        <taxon>Ecdysozoa</taxon>
        <taxon>Arthropoda</taxon>
        <taxon>Hexapoda</taxon>
        <taxon>Insecta</taxon>
        <taxon>Pterygota</taxon>
        <taxon>Neoptera</taxon>
        <taxon>Paraneoptera</taxon>
        <taxon>Hemiptera</taxon>
        <taxon>Heteroptera</taxon>
        <taxon>Panheteroptera</taxon>
        <taxon>Cimicomorpha</taxon>
        <taxon>Miridae</taxon>
        <taxon>Mirini</taxon>
        <taxon>Apolygus</taxon>
    </lineage>
</organism>
<dbReference type="GO" id="GO:0019843">
    <property type="term" value="F:rRNA binding"/>
    <property type="evidence" value="ECO:0007669"/>
    <property type="project" value="InterPro"/>
</dbReference>
<keyword evidence="5" id="KW-0690">Ribosome biogenesis</keyword>
<dbReference type="EMBL" id="WIXP02000004">
    <property type="protein sequence ID" value="KAF6212523.1"/>
    <property type="molecule type" value="Genomic_DNA"/>
</dbReference>
<evidence type="ECO:0000256" key="1">
    <source>
        <dbReference type="ARBA" id="ARBA00003439"/>
    </source>
</evidence>